<dbReference type="Gene3D" id="3.30.40.10">
    <property type="entry name" value="Zinc/RING finger domain, C3HC4 (zinc finger)"/>
    <property type="match status" value="1"/>
</dbReference>
<dbReference type="SUPFAM" id="SSF57845">
    <property type="entry name" value="B-box zinc-binding domain"/>
    <property type="match status" value="1"/>
</dbReference>
<feature type="domain" description="B box-type" evidence="7">
    <location>
        <begin position="278"/>
        <end position="318"/>
    </location>
</feature>
<proteinExistence type="predicted"/>
<dbReference type="CDD" id="cd19802">
    <property type="entry name" value="Bbox1_TRIM8-like"/>
    <property type="match status" value="1"/>
</dbReference>
<feature type="domain" description="Fibronectin type-III" evidence="8">
    <location>
        <begin position="1046"/>
        <end position="1144"/>
    </location>
</feature>
<keyword evidence="2 4" id="KW-0863">Zinc-finger</keyword>
<dbReference type="Proteomes" id="UP001652741">
    <property type="component" value="Unplaced"/>
</dbReference>
<dbReference type="SMART" id="SM00336">
    <property type="entry name" value="BBOX"/>
    <property type="match status" value="1"/>
</dbReference>
<evidence type="ECO:0000313" key="10">
    <source>
        <dbReference type="RefSeq" id="XP_045569642.1"/>
    </source>
</evidence>
<dbReference type="PROSITE" id="PS50089">
    <property type="entry name" value="ZF_RING_2"/>
    <property type="match status" value="1"/>
</dbReference>
<dbReference type="PANTHER" id="PTHR31594:SF16">
    <property type="entry name" value="SI:CH211-281L24.3"/>
    <property type="match status" value="1"/>
</dbReference>
<dbReference type="Gene3D" id="2.60.40.10">
    <property type="entry name" value="Immunoglobulins"/>
    <property type="match status" value="2"/>
</dbReference>
<dbReference type="Pfam" id="PF15227">
    <property type="entry name" value="zf-C3HC4_4"/>
    <property type="match status" value="1"/>
</dbReference>
<sequence length="1521" mass="172266">MEEDRLLGAASPAPSQLSLRSDHSMYRPIGFTNGDLRLLGAASPAPSQLSLRSDHSMYRPIGFTNGDLSGKQERVGSPCLSMKSDWSMDRPIMFGKGASCNQERVWSPCLSMKSDWSMDRPIMFGKDDRELTASLLTEDHFRCSVCTEVLKEPVSIPCGHSYCRQCIETYWNQPDQTGEYDCPQCSKRFRTRPDLLTNSALEKVIEKLHQARFKVPALPKYCYAGPGDVACDLCTEKQLKAVKSCLTCTASYCESHVRHHYTVAALQRHTLVEVTGNLEQKLCQLHHRALEVFCKTDQVSVCLVCALQDHRNHDVIKNERDTEEETTKTQEEQIASRLEARLQREITILQHNTEELPADNSEQNVKNTTIELNNPAKHFCRGLTEDWTSDSVVVAALGRPLDLGMLYDCRSDSFCSDVSLWDNSTIAFMRQSLPRPLTEVKCIEGDSLQDRFRALDVTTPLRASVLSGLVEVGGAAGYLNHPVQSTLQDRVTLQYRTTTRLDMLSHRVLQEETDRTQRKATHVVMAVLYGAQAFFIFDSKQISGQHSGAGEADMHNVVKRMMPTFSADQIFSGLSDDEKPNSLLYQCTLYSDVDHINGSMTCDRALQVYETLPKHLGQQGEKAVPLYAWLYPLKNLGHSVEIMLLLFTKAECVLDHLRQATMRCQEIMTDSTNSCVMKWFPDLTYKLSRLSELLQKYWSEFKRELSMAVKTMRESEGVDENRLRDILQNHDQSPFCPQSVQLWLNNKAAEVKALNVCKTRNIPIMKSQEELDGVLRSLKDRILCFTLTSLEDEDPFLSTMEQHKHSVPENTMNQSDLTGQQETHYVQENIVNQSDLTGQQEKHYVQENIVNQSDLTGQQHKHSVQENTVNQSDLTGQQETQRPFKPPDLTQKFKSDLRLFTKSYEDRRDGENIKFIAAVIPDISAPGSSIRLYQQGSLITTNFLLGLKPDPVQVAEIKQSCVLLKFPQSTIRRPERYRVEYRVMTTGLIKVSKRPWNEVVTLAPAETCVVPGLKPFTLYQIRYSVIEHSGMSDFSKVIEVKTLRSPPEHLYVSRLLNKTKETIKVTWLQPECNDGASVLHYKVDYKEAGLEGWSTMVTEGPECKCIISLNLSTCYRVRVSAVYGEGDTSETSRETDVPVNVWYIDLSERKASILLEVLKLQPEKKPVELKGWSDEESEVRSFLQCLSYISQLSCDDDRFFQTVCESIPVRSREEDQQLASLLQALGSTLSLGGELPRKTCRSVGRVLGLCASRVDLTLTPSKISLQGALLLLRHESKLHKLRLNVGMAVKLSRLVMRTERGAPPLTVPELSLVLKSSQPPERVLSRALSSVASLLRLWRVQCLDLTDFWIQGHSLITLLCHQGPLSLRLNSDTLQQLTVVVYEAQDKDLTQWFLEKVGGDLTSCRLDWEVLLSLLQHSTHNITVDLRKNRLLEKNISDLLPFLGRVTLKRSSSSFVKSSITQIYDSRASDCVSSLLRSSDHWINLNSRELDRVDCTALCFTLQHSLQVKVNLLWTSIPPGR</sequence>
<evidence type="ECO:0000256" key="5">
    <source>
        <dbReference type="SAM" id="MobiDB-lite"/>
    </source>
</evidence>
<protein>
    <submittedName>
        <fullName evidence="10">Uncharacterized protein isoform X3</fullName>
    </submittedName>
</protein>
<dbReference type="SUPFAM" id="SSF49265">
    <property type="entry name" value="Fibronectin type III"/>
    <property type="match status" value="1"/>
</dbReference>
<dbReference type="Gene3D" id="4.10.830.40">
    <property type="match status" value="1"/>
</dbReference>
<dbReference type="InterPro" id="IPR000315">
    <property type="entry name" value="Znf_B-box"/>
</dbReference>
<dbReference type="InterPro" id="IPR013083">
    <property type="entry name" value="Znf_RING/FYVE/PHD"/>
</dbReference>
<evidence type="ECO:0000259" key="6">
    <source>
        <dbReference type="PROSITE" id="PS50089"/>
    </source>
</evidence>
<keyword evidence="9" id="KW-1185">Reference proteome</keyword>
<dbReference type="InterPro" id="IPR036116">
    <property type="entry name" value="FN3_sf"/>
</dbReference>
<dbReference type="Pfam" id="PF00643">
    <property type="entry name" value="zf-B_box"/>
    <property type="match status" value="1"/>
</dbReference>
<dbReference type="GeneID" id="106596098"/>
<organism evidence="9 10">
    <name type="scientific">Salmo salar</name>
    <name type="common">Atlantic salmon</name>
    <dbReference type="NCBI Taxonomy" id="8030"/>
    <lineage>
        <taxon>Eukaryota</taxon>
        <taxon>Metazoa</taxon>
        <taxon>Chordata</taxon>
        <taxon>Craniata</taxon>
        <taxon>Vertebrata</taxon>
        <taxon>Euteleostomi</taxon>
        <taxon>Actinopterygii</taxon>
        <taxon>Neopterygii</taxon>
        <taxon>Teleostei</taxon>
        <taxon>Protacanthopterygii</taxon>
        <taxon>Salmoniformes</taxon>
        <taxon>Salmonidae</taxon>
        <taxon>Salmoninae</taxon>
        <taxon>Salmo</taxon>
    </lineage>
</organism>
<dbReference type="InterPro" id="IPR052090">
    <property type="entry name" value="Cytolytic_pore-forming_toxin"/>
</dbReference>
<accession>A0ABM3EF07</accession>
<dbReference type="PROSITE" id="PS50853">
    <property type="entry name" value="FN3"/>
    <property type="match status" value="2"/>
</dbReference>
<dbReference type="PANTHER" id="PTHR31594">
    <property type="entry name" value="AIG1-TYPE G DOMAIN-CONTAINING PROTEIN"/>
    <property type="match status" value="1"/>
</dbReference>
<keyword evidence="1" id="KW-0479">Metal-binding</keyword>
<name>A0ABM3EF07_SALSA</name>
<reference evidence="10" key="1">
    <citation type="submission" date="2025-08" db="UniProtKB">
        <authorList>
            <consortium name="RefSeq"/>
        </authorList>
    </citation>
    <scope>IDENTIFICATION</scope>
</reference>
<evidence type="ECO:0000313" key="9">
    <source>
        <dbReference type="Proteomes" id="UP001652741"/>
    </source>
</evidence>
<evidence type="ECO:0000256" key="4">
    <source>
        <dbReference type="PROSITE-ProRule" id="PRU00024"/>
    </source>
</evidence>
<dbReference type="InterPro" id="IPR003961">
    <property type="entry name" value="FN3_dom"/>
</dbReference>
<evidence type="ECO:0000259" key="8">
    <source>
        <dbReference type="PROSITE" id="PS50853"/>
    </source>
</evidence>
<evidence type="ECO:0000259" key="7">
    <source>
        <dbReference type="PROSITE" id="PS50119"/>
    </source>
</evidence>
<dbReference type="Gene3D" id="1.20.58.1200">
    <property type="entry name" value="RNA silencing suppressor P21, N-terminal domain"/>
    <property type="match status" value="1"/>
</dbReference>
<dbReference type="PROSITE" id="PS50119">
    <property type="entry name" value="ZF_BBOX"/>
    <property type="match status" value="1"/>
</dbReference>
<evidence type="ECO:0000256" key="1">
    <source>
        <dbReference type="ARBA" id="ARBA00022723"/>
    </source>
</evidence>
<feature type="domain" description="RING-type" evidence="6">
    <location>
        <begin position="143"/>
        <end position="186"/>
    </location>
</feature>
<dbReference type="RefSeq" id="XP_045569642.1">
    <property type="nucleotide sequence ID" value="XM_045713686.1"/>
</dbReference>
<feature type="compositionally biased region" description="Polar residues" evidence="5">
    <location>
        <begin position="865"/>
        <end position="881"/>
    </location>
</feature>
<dbReference type="InterPro" id="IPR040581">
    <property type="entry name" value="Thioredoxin_11"/>
</dbReference>
<dbReference type="InterPro" id="IPR017907">
    <property type="entry name" value="Znf_RING_CS"/>
</dbReference>
<gene>
    <name evidence="10" type="primary">LOC106596098</name>
</gene>
<dbReference type="InterPro" id="IPR013783">
    <property type="entry name" value="Ig-like_fold"/>
</dbReference>
<dbReference type="CDD" id="cd00063">
    <property type="entry name" value="FN3"/>
    <property type="match status" value="2"/>
</dbReference>
<dbReference type="PROSITE" id="PS00518">
    <property type="entry name" value="ZF_RING_1"/>
    <property type="match status" value="1"/>
</dbReference>
<dbReference type="Pfam" id="PF18078">
    <property type="entry name" value="Thioredoxin_11"/>
    <property type="match status" value="2"/>
</dbReference>
<dbReference type="CDD" id="cd19769">
    <property type="entry name" value="Bbox2_TRIM16-like"/>
    <property type="match status" value="1"/>
</dbReference>
<feature type="region of interest" description="Disordered" evidence="5">
    <location>
        <begin position="856"/>
        <end position="888"/>
    </location>
</feature>
<dbReference type="SUPFAM" id="SSF57850">
    <property type="entry name" value="RING/U-box"/>
    <property type="match status" value="1"/>
</dbReference>
<dbReference type="InterPro" id="IPR048997">
    <property type="entry name" value="Stonustoxin-like_helical"/>
</dbReference>
<keyword evidence="3" id="KW-0862">Zinc</keyword>
<dbReference type="SMART" id="SM00060">
    <property type="entry name" value="FN3"/>
    <property type="match status" value="2"/>
</dbReference>
<dbReference type="Gene3D" id="3.30.160.60">
    <property type="entry name" value="Classic Zinc Finger"/>
    <property type="match status" value="1"/>
</dbReference>
<evidence type="ECO:0000256" key="2">
    <source>
        <dbReference type="ARBA" id="ARBA00022771"/>
    </source>
</evidence>
<feature type="domain" description="Fibronectin type-III" evidence="8">
    <location>
        <begin position="948"/>
        <end position="1045"/>
    </location>
</feature>
<dbReference type="Pfam" id="PF21109">
    <property type="entry name" value="Stonustoxin_helical"/>
    <property type="match status" value="1"/>
</dbReference>
<dbReference type="InterPro" id="IPR001841">
    <property type="entry name" value="Znf_RING"/>
</dbReference>
<dbReference type="SMART" id="SM00184">
    <property type="entry name" value="RING"/>
    <property type="match status" value="1"/>
</dbReference>
<evidence type="ECO:0000256" key="3">
    <source>
        <dbReference type="ARBA" id="ARBA00022833"/>
    </source>
</evidence>